<dbReference type="AlphaFoldDB" id="A0A521CJR7"/>
<evidence type="ECO:0000256" key="1">
    <source>
        <dbReference type="SAM" id="Phobius"/>
    </source>
</evidence>
<protein>
    <submittedName>
        <fullName evidence="2">Uncharacterized protein</fullName>
    </submittedName>
</protein>
<organism evidence="2 3">
    <name type="scientific">Balnearium lithotrophicum</name>
    <dbReference type="NCBI Taxonomy" id="223788"/>
    <lineage>
        <taxon>Bacteria</taxon>
        <taxon>Pseudomonadati</taxon>
        <taxon>Aquificota</taxon>
        <taxon>Aquificia</taxon>
        <taxon>Desulfurobacteriales</taxon>
        <taxon>Desulfurobacteriaceae</taxon>
        <taxon>Balnearium</taxon>
    </lineage>
</organism>
<reference evidence="2 3" key="1">
    <citation type="submission" date="2017-05" db="EMBL/GenBank/DDBJ databases">
        <authorList>
            <person name="Varghese N."/>
            <person name="Submissions S."/>
        </authorList>
    </citation>
    <scope>NUCLEOTIDE SEQUENCE [LARGE SCALE GENOMIC DNA]</scope>
    <source>
        <strain evidence="2 3">DSM 16304</strain>
    </source>
</reference>
<feature type="transmembrane region" description="Helical" evidence="1">
    <location>
        <begin position="35"/>
        <end position="54"/>
    </location>
</feature>
<accession>A0A521CJR7</accession>
<feature type="transmembrane region" description="Helical" evidence="1">
    <location>
        <begin position="60"/>
        <end position="77"/>
    </location>
</feature>
<keyword evidence="1" id="KW-0472">Membrane</keyword>
<dbReference type="Proteomes" id="UP000317315">
    <property type="component" value="Unassembled WGS sequence"/>
</dbReference>
<sequence>MRGDNSKVDILLNLYKEICEEERYYVERFFNHLKFFWSIASFMFTGFAVGIYKAGSSPEYVLLYIIPIALIKLANFFKSLTTKDYRRFIEAIILKSKIEAMLSLDKWNLPEDSEYWKGERFLHFRHLEDRRKFGNSKEFQEFFIENAGSVKIYHKIFNFVRFTALLLMLYLTLLILYDFVTFS</sequence>
<keyword evidence="1" id="KW-1133">Transmembrane helix</keyword>
<name>A0A521CJR7_9BACT</name>
<keyword evidence="1" id="KW-0812">Transmembrane</keyword>
<dbReference type="RefSeq" id="WP_142935600.1">
    <property type="nucleotide sequence ID" value="NZ_FXTM01000013.1"/>
</dbReference>
<keyword evidence="3" id="KW-1185">Reference proteome</keyword>
<evidence type="ECO:0000313" key="3">
    <source>
        <dbReference type="Proteomes" id="UP000317315"/>
    </source>
</evidence>
<gene>
    <name evidence="2" type="ORF">SAMN06269117_11339</name>
</gene>
<feature type="transmembrane region" description="Helical" evidence="1">
    <location>
        <begin position="159"/>
        <end position="180"/>
    </location>
</feature>
<proteinExistence type="predicted"/>
<evidence type="ECO:0000313" key="2">
    <source>
        <dbReference type="EMBL" id="SMO59652.1"/>
    </source>
</evidence>
<dbReference type="EMBL" id="FXTM01000013">
    <property type="protein sequence ID" value="SMO59652.1"/>
    <property type="molecule type" value="Genomic_DNA"/>
</dbReference>